<protein>
    <submittedName>
        <fullName evidence="1">Uncharacterized protein</fullName>
    </submittedName>
</protein>
<reference evidence="1 2" key="1">
    <citation type="submission" date="2017-09" db="EMBL/GenBank/DDBJ databases">
        <title>Large-scale bioinformatics analysis of Bacillus genomes uncovers conserved roles of natural products in bacterial physiology.</title>
        <authorList>
            <consortium name="Agbiome Team Llc"/>
            <person name="Bleich R.M."/>
            <person name="Grubbs K.J."/>
            <person name="Santa Maria K.C."/>
            <person name="Allen S.E."/>
            <person name="Farag S."/>
            <person name="Shank E.A."/>
            <person name="Bowers A."/>
        </authorList>
    </citation>
    <scope>NUCLEOTIDE SEQUENCE [LARGE SCALE GENOMIC DNA]</scope>
    <source>
        <strain evidence="1 2">AFS085496</strain>
    </source>
</reference>
<sequence>MNTEKENLIHAQELRIMDDTRDIMSILKWIEQDVSRGDYKGASLKIASLNEKITDAVASDSYIRGLQATTNDK</sequence>
<dbReference type="AlphaFoldDB" id="A0A9X6WHI4"/>
<dbReference type="Proteomes" id="UP000224003">
    <property type="component" value="Unassembled WGS sequence"/>
</dbReference>
<dbReference type="EMBL" id="NUVX01000078">
    <property type="protein sequence ID" value="PFJ29369.1"/>
    <property type="molecule type" value="Genomic_DNA"/>
</dbReference>
<gene>
    <name evidence="1" type="ORF">COJ15_31765</name>
</gene>
<evidence type="ECO:0000313" key="2">
    <source>
        <dbReference type="Proteomes" id="UP000224003"/>
    </source>
</evidence>
<proteinExistence type="predicted"/>
<name>A0A9X6WHI4_BACTU</name>
<organism evidence="1 2">
    <name type="scientific">Bacillus thuringiensis</name>
    <dbReference type="NCBI Taxonomy" id="1428"/>
    <lineage>
        <taxon>Bacteria</taxon>
        <taxon>Bacillati</taxon>
        <taxon>Bacillota</taxon>
        <taxon>Bacilli</taxon>
        <taxon>Bacillales</taxon>
        <taxon>Bacillaceae</taxon>
        <taxon>Bacillus</taxon>
        <taxon>Bacillus cereus group</taxon>
    </lineage>
</organism>
<evidence type="ECO:0000313" key="1">
    <source>
        <dbReference type="EMBL" id="PFJ29369.1"/>
    </source>
</evidence>
<accession>A0A9X6WHI4</accession>
<dbReference type="RefSeq" id="WP_098517601.1">
    <property type="nucleotide sequence ID" value="NZ_NUVX01000078.1"/>
</dbReference>
<comment type="caution">
    <text evidence="1">The sequence shown here is derived from an EMBL/GenBank/DDBJ whole genome shotgun (WGS) entry which is preliminary data.</text>
</comment>